<accession>A0A329QQY8</accession>
<dbReference type="Proteomes" id="UP000250462">
    <property type="component" value="Unassembled WGS sequence"/>
</dbReference>
<reference evidence="1 2" key="1">
    <citation type="submission" date="2018-06" db="EMBL/GenBank/DDBJ databases">
        <title>Phytoactinopolyspora halophila sp. nov., a novel halophilic actinomycete isolated from a saline soil in China.</title>
        <authorList>
            <person name="Tang S.-K."/>
        </authorList>
    </citation>
    <scope>NUCLEOTIDE SEQUENCE [LARGE SCALE GENOMIC DNA]</scope>
    <source>
        <strain evidence="1 2">YIM 96934</strain>
    </source>
</reference>
<evidence type="ECO:0000313" key="2">
    <source>
        <dbReference type="Proteomes" id="UP000250462"/>
    </source>
</evidence>
<dbReference type="OrthoDB" id="72539at2"/>
<gene>
    <name evidence="1" type="ORF">DPM12_09710</name>
</gene>
<dbReference type="EMBL" id="QMIG01000007">
    <property type="protein sequence ID" value="RAW14764.1"/>
    <property type="molecule type" value="Genomic_DNA"/>
</dbReference>
<organism evidence="1 2">
    <name type="scientific">Phytoactinopolyspora halophila</name>
    <dbReference type="NCBI Taxonomy" id="1981511"/>
    <lineage>
        <taxon>Bacteria</taxon>
        <taxon>Bacillati</taxon>
        <taxon>Actinomycetota</taxon>
        <taxon>Actinomycetes</taxon>
        <taxon>Jiangellales</taxon>
        <taxon>Jiangellaceae</taxon>
        <taxon>Phytoactinopolyspora</taxon>
    </lineage>
</organism>
<dbReference type="AlphaFoldDB" id="A0A329QQY8"/>
<proteinExistence type="predicted"/>
<name>A0A329QQY8_9ACTN</name>
<protein>
    <submittedName>
        <fullName evidence="1">Uncharacterized protein</fullName>
    </submittedName>
</protein>
<comment type="caution">
    <text evidence="1">The sequence shown here is derived from an EMBL/GenBank/DDBJ whole genome shotgun (WGS) entry which is preliminary data.</text>
</comment>
<keyword evidence="2" id="KW-1185">Reference proteome</keyword>
<sequence>MGRMTSQDLPRRFALHRHEDATGVSGVGLIAYGTVYPTGRTTLAWCCGEISSVSVYDSPEQVIQIHGHGGATDLVWIDSPPFTVT</sequence>
<evidence type="ECO:0000313" key="1">
    <source>
        <dbReference type="EMBL" id="RAW14764.1"/>
    </source>
</evidence>